<evidence type="ECO:0008006" key="4">
    <source>
        <dbReference type="Google" id="ProtNLM"/>
    </source>
</evidence>
<evidence type="ECO:0000313" key="3">
    <source>
        <dbReference type="Proteomes" id="UP000240509"/>
    </source>
</evidence>
<dbReference type="EMBL" id="PZJJ01000026">
    <property type="protein sequence ID" value="PTL38013.1"/>
    <property type="molecule type" value="Genomic_DNA"/>
</dbReference>
<dbReference type="Pfam" id="PF13789">
    <property type="entry name" value="DUF4181"/>
    <property type="match status" value="1"/>
</dbReference>
<dbReference type="AlphaFoldDB" id="A0A2T4U3M3"/>
<feature type="transmembrane region" description="Helical" evidence="1">
    <location>
        <begin position="154"/>
        <end position="174"/>
    </location>
</feature>
<name>A0A2T4U3M3_9BACI</name>
<evidence type="ECO:0000256" key="1">
    <source>
        <dbReference type="SAM" id="Phobius"/>
    </source>
</evidence>
<accession>A0A2T4U3M3</accession>
<proteinExistence type="predicted"/>
<organism evidence="2 3">
    <name type="scientific">Alkalicoccus saliphilus</name>
    <dbReference type="NCBI Taxonomy" id="200989"/>
    <lineage>
        <taxon>Bacteria</taxon>
        <taxon>Bacillati</taxon>
        <taxon>Bacillota</taxon>
        <taxon>Bacilli</taxon>
        <taxon>Bacillales</taxon>
        <taxon>Bacillaceae</taxon>
        <taxon>Alkalicoccus</taxon>
    </lineage>
</organism>
<dbReference type="InterPro" id="IPR025441">
    <property type="entry name" value="DUF4181"/>
</dbReference>
<keyword evidence="1" id="KW-0472">Membrane</keyword>
<dbReference type="Proteomes" id="UP000240509">
    <property type="component" value="Unassembled WGS sequence"/>
</dbReference>
<sequence length="175" mass="19552">MKNTASKIQDGSIRKTGKKFFRFVFPAENISTNPVTIFSIREKTAKGGCTMFIIFLIAILTGTWLLLRAGVKQLFGIREMDSGFFEEAVTPLHQKIRVILSACYLLLVVFFLYTIFNITLLPIVLMVLVVLIMVDGASRIYFELNHSTEPKRAALTALDTIVIVSALVFGITQLS</sequence>
<gene>
    <name evidence="2" type="ORF">C6Y45_13435</name>
</gene>
<comment type="caution">
    <text evidence="2">The sequence shown here is derived from an EMBL/GenBank/DDBJ whole genome shotgun (WGS) entry which is preliminary data.</text>
</comment>
<reference evidence="2 3" key="1">
    <citation type="submission" date="2018-03" db="EMBL/GenBank/DDBJ databases">
        <title>Alkalicoccus saliphilus sp. nov., isolated from a mineral pool.</title>
        <authorList>
            <person name="Zhao B."/>
        </authorList>
    </citation>
    <scope>NUCLEOTIDE SEQUENCE [LARGE SCALE GENOMIC DNA]</scope>
    <source>
        <strain evidence="2 3">6AG</strain>
    </source>
</reference>
<keyword evidence="3" id="KW-1185">Reference proteome</keyword>
<feature type="transmembrane region" description="Helical" evidence="1">
    <location>
        <begin position="52"/>
        <end position="71"/>
    </location>
</feature>
<keyword evidence="1" id="KW-1133">Transmembrane helix</keyword>
<protein>
    <recommendedName>
        <fullName evidence="4">DUF4181 domain-containing protein</fullName>
    </recommendedName>
</protein>
<evidence type="ECO:0000313" key="2">
    <source>
        <dbReference type="EMBL" id="PTL38013.1"/>
    </source>
</evidence>
<keyword evidence="1" id="KW-0812">Transmembrane</keyword>